<dbReference type="Proteomes" id="UP000794436">
    <property type="component" value="Unassembled WGS sequence"/>
</dbReference>
<feature type="transmembrane region" description="Helical" evidence="4">
    <location>
        <begin position="334"/>
        <end position="356"/>
    </location>
</feature>
<keyword evidence="8" id="KW-1185">Reference proteome</keyword>
<dbReference type="GO" id="GO:0004674">
    <property type="term" value="F:protein serine/threonine kinase activity"/>
    <property type="evidence" value="ECO:0007669"/>
    <property type="project" value="TreeGrafter"/>
</dbReference>
<dbReference type="AlphaFoldDB" id="A0A8K1FQT5"/>
<evidence type="ECO:0000256" key="5">
    <source>
        <dbReference type="SAM" id="SignalP"/>
    </source>
</evidence>
<dbReference type="EMBL" id="SPLM01000001">
    <property type="protein sequence ID" value="TMW69764.1"/>
    <property type="molecule type" value="Genomic_DNA"/>
</dbReference>
<dbReference type="OrthoDB" id="162896at2759"/>
<dbReference type="InterPro" id="IPR032675">
    <property type="entry name" value="LRR_dom_sf"/>
</dbReference>
<accession>A0A8K1FQT5</accession>
<dbReference type="PROSITE" id="PS51450">
    <property type="entry name" value="LRR"/>
    <property type="match status" value="1"/>
</dbReference>
<evidence type="ECO:0000256" key="2">
    <source>
        <dbReference type="ARBA" id="ARBA00022737"/>
    </source>
</evidence>
<dbReference type="InterPro" id="IPR001611">
    <property type="entry name" value="Leu-rich_rpt"/>
</dbReference>
<evidence type="ECO:0000256" key="4">
    <source>
        <dbReference type="SAM" id="Phobius"/>
    </source>
</evidence>
<dbReference type="InterPro" id="IPR000719">
    <property type="entry name" value="Prot_kinase_dom"/>
</dbReference>
<comment type="caution">
    <text evidence="7">The sequence shown here is derived from an EMBL/GenBank/DDBJ whole genome shotgun (WGS) entry which is preliminary data.</text>
</comment>
<dbReference type="CDD" id="cd13999">
    <property type="entry name" value="STKc_MAP3K-like"/>
    <property type="match status" value="1"/>
</dbReference>
<feature type="domain" description="Protein kinase" evidence="6">
    <location>
        <begin position="420"/>
        <end position="692"/>
    </location>
</feature>
<evidence type="ECO:0000313" key="8">
    <source>
        <dbReference type="Proteomes" id="UP000794436"/>
    </source>
</evidence>
<evidence type="ECO:0000313" key="7">
    <source>
        <dbReference type="EMBL" id="TMW69764.1"/>
    </source>
</evidence>
<keyword evidence="4" id="KW-0472">Membrane</keyword>
<dbReference type="InterPro" id="IPR008271">
    <property type="entry name" value="Ser/Thr_kinase_AS"/>
</dbReference>
<keyword evidence="4" id="KW-0812">Transmembrane</keyword>
<protein>
    <recommendedName>
        <fullName evidence="6">Protein kinase domain-containing protein</fullName>
    </recommendedName>
</protein>
<dbReference type="Gene3D" id="3.80.10.10">
    <property type="entry name" value="Ribonuclease Inhibitor"/>
    <property type="match status" value="1"/>
</dbReference>
<feature type="chain" id="PRO_5035431617" description="Protein kinase domain-containing protein" evidence="5">
    <location>
        <begin position="22"/>
        <end position="705"/>
    </location>
</feature>
<keyword evidence="1" id="KW-0433">Leucine-rich repeat</keyword>
<sequence length="705" mass="76651">MTRLPLALTAVVTTMASVTSAATCAKSGIVTPGAITLTVDPSLADSVALVVNAKCQEIQVEAKASEEVGELRVTANNMSIKVVESYPAVQSLFLQDNAITTFKADGTTLKEVDLTNNQIASLDDFKFPSSVQRLFLDFNPVESFSASNFPANLKELYFRKSSLSSVASYRFNDNLQKLFLNGNQNLLSLKGLVLPDNLQSLECSDCGIDEIVGVTFPDSLRKIVITGKTISSFDVRESDVPNLKKMQLQMDVATISSCSNENAQVTPITDSISACVMDDTSFAIAYPIKPKSVVTTAPVAGSTPSTTTPGAPVSGGSTTNNEASTGGGSNTNTITIIVGVLVLVAVLVGAAIGWFFQRRRRSRKDSMNGAIIEKGTGTETKTLYEGMDAYNSSSVNSGFLPNDVRNDSDLIPYRLPNDAIKIVAEIATGGFGIVYRATLYGQTVVVKQVTPIKANSPEILRRFMDEIRLYARLDHPKIVKFVGLSWTNLLDLSLVMEYMPRGDLNAVLKMNHRMSRGRSLFSWFNEQSEPRCKALLAQDVAEALVYLHSFASPIIHRDLKAKNVLLSENFDAKLSDFGISRESAEETMTGGMGTTAWIAPEVLQGDRYSEKADIYSFGILMCELDACGHPYDRNKTGVDSLSDAKIAYLVSTASLKPQLDEDCPPAIERLIMSCIEFDPSKRPTALELHYNLRKIREAALQSGFV</sequence>
<dbReference type="PROSITE" id="PS00108">
    <property type="entry name" value="PROTEIN_KINASE_ST"/>
    <property type="match status" value="1"/>
</dbReference>
<dbReference type="SMART" id="SM00220">
    <property type="entry name" value="S_TKc"/>
    <property type="match status" value="1"/>
</dbReference>
<dbReference type="PANTHER" id="PTHR44329">
    <property type="entry name" value="SERINE/THREONINE-PROTEIN KINASE TNNI3K-RELATED"/>
    <property type="match status" value="1"/>
</dbReference>
<dbReference type="PROSITE" id="PS50011">
    <property type="entry name" value="PROTEIN_KINASE_DOM"/>
    <property type="match status" value="1"/>
</dbReference>
<evidence type="ECO:0000259" key="6">
    <source>
        <dbReference type="PROSITE" id="PS50011"/>
    </source>
</evidence>
<proteinExistence type="predicted"/>
<dbReference type="Pfam" id="PF07714">
    <property type="entry name" value="PK_Tyr_Ser-Thr"/>
    <property type="match status" value="1"/>
</dbReference>
<evidence type="ECO:0000256" key="1">
    <source>
        <dbReference type="ARBA" id="ARBA00022614"/>
    </source>
</evidence>
<reference evidence="7" key="1">
    <citation type="submission" date="2019-03" db="EMBL/GenBank/DDBJ databases">
        <title>Long read genome sequence of the mycoparasitic Pythium oligandrum ATCC 38472 isolated from sugarbeet rhizosphere.</title>
        <authorList>
            <person name="Gaulin E."/>
        </authorList>
    </citation>
    <scope>NUCLEOTIDE SEQUENCE</scope>
    <source>
        <strain evidence="7">ATCC 38472_TT</strain>
    </source>
</reference>
<dbReference type="SUPFAM" id="SSF52058">
    <property type="entry name" value="L domain-like"/>
    <property type="match status" value="1"/>
</dbReference>
<gene>
    <name evidence="7" type="ORF">Poli38472_001920</name>
</gene>
<keyword evidence="4" id="KW-1133">Transmembrane helix</keyword>
<dbReference type="InterPro" id="IPR001245">
    <property type="entry name" value="Ser-Thr/Tyr_kinase_cat_dom"/>
</dbReference>
<feature type="region of interest" description="Disordered" evidence="3">
    <location>
        <begin position="296"/>
        <end position="328"/>
    </location>
</feature>
<feature type="signal peptide" evidence="5">
    <location>
        <begin position="1"/>
        <end position="21"/>
    </location>
</feature>
<keyword evidence="2" id="KW-0677">Repeat</keyword>
<dbReference type="InterPro" id="IPR051681">
    <property type="entry name" value="Ser/Thr_Kinases-Pseudokinases"/>
</dbReference>
<dbReference type="InterPro" id="IPR011009">
    <property type="entry name" value="Kinase-like_dom_sf"/>
</dbReference>
<dbReference type="PANTHER" id="PTHR44329:SF214">
    <property type="entry name" value="PROTEIN KINASE DOMAIN-CONTAINING PROTEIN"/>
    <property type="match status" value="1"/>
</dbReference>
<dbReference type="Gene3D" id="1.10.510.10">
    <property type="entry name" value="Transferase(Phosphotransferase) domain 1"/>
    <property type="match status" value="1"/>
</dbReference>
<dbReference type="SUPFAM" id="SSF56112">
    <property type="entry name" value="Protein kinase-like (PK-like)"/>
    <property type="match status" value="1"/>
</dbReference>
<evidence type="ECO:0000256" key="3">
    <source>
        <dbReference type="SAM" id="MobiDB-lite"/>
    </source>
</evidence>
<organism evidence="7 8">
    <name type="scientific">Pythium oligandrum</name>
    <name type="common">Mycoparasitic fungus</name>
    <dbReference type="NCBI Taxonomy" id="41045"/>
    <lineage>
        <taxon>Eukaryota</taxon>
        <taxon>Sar</taxon>
        <taxon>Stramenopiles</taxon>
        <taxon>Oomycota</taxon>
        <taxon>Peronosporomycetes</taxon>
        <taxon>Pythiales</taxon>
        <taxon>Pythiaceae</taxon>
        <taxon>Pythium</taxon>
    </lineage>
</organism>
<dbReference type="GO" id="GO:0005524">
    <property type="term" value="F:ATP binding"/>
    <property type="evidence" value="ECO:0007669"/>
    <property type="project" value="InterPro"/>
</dbReference>
<name>A0A8K1FQT5_PYTOL</name>
<keyword evidence="5" id="KW-0732">Signal</keyword>